<dbReference type="InterPro" id="IPR019079">
    <property type="entry name" value="Capsule_synth_CapA"/>
</dbReference>
<gene>
    <name evidence="4" type="ORF">GCM10012284_42630</name>
</gene>
<dbReference type="Gene3D" id="3.60.21.10">
    <property type="match status" value="1"/>
</dbReference>
<dbReference type="SUPFAM" id="SSF56300">
    <property type="entry name" value="Metallo-dependent phosphatases"/>
    <property type="match status" value="1"/>
</dbReference>
<evidence type="ECO:0000313" key="4">
    <source>
        <dbReference type="EMBL" id="GGL03525.1"/>
    </source>
</evidence>
<protein>
    <recommendedName>
        <fullName evidence="3">Capsule synthesis protein CapA domain-containing protein</fullName>
    </recommendedName>
</protein>
<evidence type="ECO:0000259" key="3">
    <source>
        <dbReference type="SMART" id="SM00854"/>
    </source>
</evidence>
<dbReference type="Pfam" id="PF09587">
    <property type="entry name" value="PGA_cap"/>
    <property type="match status" value="1"/>
</dbReference>
<dbReference type="EMBL" id="BMMX01000021">
    <property type="protein sequence ID" value="GGL03525.1"/>
    <property type="molecule type" value="Genomic_DNA"/>
</dbReference>
<proteinExistence type="inferred from homology"/>
<sequence length="405" mass="41836">MRSHQAPRRRNGLFGRPILTITIVLAAVAGMAIGGVALANRDNVANAPQWRQPSGSAAAVAPGDVETTAEATDADTKSDTTASSSAITMSATGDIIMGSAPSKLPAQDGAGFFDSVTKGLQSDLVMGNLEQPLTTDTGSSKCGAGSDNCYAFRAPPSYAEHLADAGYQLLNTANNHSSDFGSAGYRNTVQALEDAGLQHTGARDEITVADINGLKVAVLGFSPYSSANNLNDLDAARKIVSRAADRADLVVVQVHMGAEGADKSHVKPGSEIFFGENRGDPIAFAHAVVDAGADVVIGHGPHVLRGMQFYKGKLIAYSLGNFAGGGRTLSRSGVLKYGGILHVSLTADGSWAGGKFLSTFMDSSGKPIRDKENERGRKLVAELSADDFGDTAAKIGDDGSLSPPA</sequence>
<dbReference type="InterPro" id="IPR029052">
    <property type="entry name" value="Metallo-depent_PP-like"/>
</dbReference>
<dbReference type="AlphaFoldDB" id="A0A8J3C383"/>
<name>A0A8J3C383_9ACTN</name>
<evidence type="ECO:0000313" key="5">
    <source>
        <dbReference type="Proteomes" id="UP000656042"/>
    </source>
</evidence>
<dbReference type="InterPro" id="IPR052169">
    <property type="entry name" value="CW_Biosynth-Accessory"/>
</dbReference>
<dbReference type="CDD" id="cd07381">
    <property type="entry name" value="MPP_CapA"/>
    <property type="match status" value="1"/>
</dbReference>
<dbReference type="PANTHER" id="PTHR33393">
    <property type="entry name" value="POLYGLUTAMINE SYNTHESIS ACCESSORY PROTEIN RV0574C-RELATED"/>
    <property type="match status" value="1"/>
</dbReference>
<comment type="caution">
    <text evidence="4">The sequence shown here is derived from an EMBL/GenBank/DDBJ whole genome shotgun (WGS) entry which is preliminary data.</text>
</comment>
<organism evidence="4 5">
    <name type="scientific">Mangrovihabitans endophyticus</name>
    <dbReference type="NCBI Taxonomy" id="1751298"/>
    <lineage>
        <taxon>Bacteria</taxon>
        <taxon>Bacillati</taxon>
        <taxon>Actinomycetota</taxon>
        <taxon>Actinomycetes</taxon>
        <taxon>Micromonosporales</taxon>
        <taxon>Micromonosporaceae</taxon>
        <taxon>Mangrovihabitans</taxon>
    </lineage>
</organism>
<reference evidence="4" key="2">
    <citation type="submission" date="2020-09" db="EMBL/GenBank/DDBJ databases">
        <authorList>
            <person name="Sun Q."/>
            <person name="Zhou Y."/>
        </authorList>
    </citation>
    <scope>NUCLEOTIDE SEQUENCE</scope>
    <source>
        <strain evidence="4">CGMCC 4.7299</strain>
    </source>
</reference>
<comment type="similarity">
    <text evidence="1">Belongs to the CapA family.</text>
</comment>
<dbReference type="SMART" id="SM00854">
    <property type="entry name" value="PGA_cap"/>
    <property type="match status" value="1"/>
</dbReference>
<evidence type="ECO:0000256" key="1">
    <source>
        <dbReference type="ARBA" id="ARBA00005662"/>
    </source>
</evidence>
<accession>A0A8J3C383</accession>
<dbReference type="RefSeq" id="WP_189081026.1">
    <property type="nucleotide sequence ID" value="NZ_BMMX01000021.1"/>
</dbReference>
<dbReference type="PANTHER" id="PTHR33393:SF11">
    <property type="entry name" value="POLYGLUTAMINE SYNTHESIS ACCESSORY PROTEIN RV0574C-RELATED"/>
    <property type="match status" value="1"/>
</dbReference>
<evidence type="ECO:0000256" key="2">
    <source>
        <dbReference type="SAM" id="MobiDB-lite"/>
    </source>
</evidence>
<keyword evidence="5" id="KW-1185">Reference proteome</keyword>
<dbReference type="Proteomes" id="UP000656042">
    <property type="component" value="Unassembled WGS sequence"/>
</dbReference>
<reference evidence="4" key="1">
    <citation type="journal article" date="2014" name="Int. J. Syst. Evol. Microbiol.">
        <title>Complete genome sequence of Corynebacterium casei LMG S-19264T (=DSM 44701T), isolated from a smear-ripened cheese.</title>
        <authorList>
            <consortium name="US DOE Joint Genome Institute (JGI-PGF)"/>
            <person name="Walter F."/>
            <person name="Albersmeier A."/>
            <person name="Kalinowski J."/>
            <person name="Ruckert C."/>
        </authorList>
    </citation>
    <scope>NUCLEOTIDE SEQUENCE</scope>
    <source>
        <strain evidence="4">CGMCC 4.7299</strain>
    </source>
</reference>
<feature type="domain" description="Capsule synthesis protein CapA" evidence="3">
    <location>
        <begin position="88"/>
        <end position="326"/>
    </location>
</feature>
<feature type="region of interest" description="Disordered" evidence="2">
    <location>
        <begin position="49"/>
        <end position="85"/>
    </location>
</feature>